<dbReference type="InterPro" id="IPR025178">
    <property type="entry name" value="Lnb_N"/>
</dbReference>
<evidence type="ECO:0000259" key="2">
    <source>
        <dbReference type="Pfam" id="PF13387"/>
    </source>
</evidence>
<protein>
    <recommendedName>
        <fullName evidence="2">Lnb N-terminal periplasmic domain-containing protein</fullName>
    </recommendedName>
</protein>
<dbReference type="OrthoDB" id="274718at2"/>
<keyword evidence="1" id="KW-0812">Transmembrane</keyword>
<dbReference type="RefSeq" id="WP_071833260.1">
    <property type="nucleotide sequence ID" value="NZ_LSRP01000085.1"/>
</dbReference>
<evidence type="ECO:0000256" key="1">
    <source>
        <dbReference type="SAM" id="Phobius"/>
    </source>
</evidence>
<keyword evidence="1" id="KW-0472">Membrane</keyword>
<keyword evidence="4" id="KW-1185">Reference proteome</keyword>
<keyword evidence="1" id="KW-1133">Transmembrane helix</keyword>
<dbReference type="AlphaFoldDB" id="A0A657LT88"/>
<reference evidence="3 4" key="1">
    <citation type="submission" date="2016-02" db="EMBL/GenBank/DDBJ databases">
        <title>Genome sequencing of a beta-galactosidase producing bacteria Rhizobium sp. 59.</title>
        <authorList>
            <person name="Wang D."/>
            <person name="Kot W."/>
            <person name="Qin Y."/>
            <person name="Hansen L."/>
            <person name="Naqvi K."/>
            <person name="Rensing C."/>
        </authorList>
    </citation>
    <scope>NUCLEOTIDE SEQUENCE [LARGE SCALE GENOMIC DNA]</scope>
    <source>
        <strain evidence="3 4">59</strain>
    </source>
</reference>
<dbReference type="EMBL" id="LSRP01000085">
    <property type="protein sequence ID" value="OJF96920.1"/>
    <property type="molecule type" value="Genomic_DNA"/>
</dbReference>
<accession>A0A657LT88</accession>
<sequence length="346" mass="38745">MTVNTEIPPEPARRHVLGSILRWVSVLAIAGFAVWGAAALFYQAPGTLPLRIAAACAWVLLSLACLIVYIRRASRFAALVYPVAIAGLLFWWGAIAASNERDWADDIAQMTVGVVNGQTVTLANVRNFDWRTETDYTVNWETRTYDLEKLASVDMLLSYWSSPAIAHTLVSFGFEDGSFVTFSVEIRKEKHERFSEVGGFFKEFETSIVAADERDIVRLRTNVRKEDVYLYRIAMAKPAMRSLFMAYVDAANALAETPRFYNTVTANCTTIVYDMVARIVPDLPLDYRLIFSGYLAEYIDTVRGLTPGFTLEQLRMAGRIGPRAVEADNTPDFSARIREGIPPLPL</sequence>
<feature type="transmembrane region" description="Helical" evidence="1">
    <location>
        <begin position="48"/>
        <end position="69"/>
    </location>
</feature>
<comment type="caution">
    <text evidence="3">The sequence shown here is derived from an EMBL/GenBank/DDBJ whole genome shotgun (WGS) entry which is preliminary data.</text>
</comment>
<evidence type="ECO:0000313" key="4">
    <source>
        <dbReference type="Proteomes" id="UP000182661"/>
    </source>
</evidence>
<feature type="transmembrane region" description="Helical" evidence="1">
    <location>
        <begin position="20"/>
        <end position="42"/>
    </location>
</feature>
<feature type="domain" description="Lnb N-terminal periplasmic" evidence="2">
    <location>
        <begin position="137"/>
        <end position="292"/>
    </location>
</feature>
<feature type="transmembrane region" description="Helical" evidence="1">
    <location>
        <begin position="76"/>
        <end position="94"/>
    </location>
</feature>
<name>A0A657LT88_9HYPH</name>
<proteinExistence type="predicted"/>
<organism evidence="3 4">
    <name type="scientific">Pararhizobium antarcticum</name>
    <dbReference type="NCBI Taxonomy" id="1798805"/>
    <lineage>
        <taxon>Bacteria</taxon>
        <taxon>Pseudomonadati</taxon>
        <taxon>Pseudomonadota</taxon>
        <taxon>Alphaproteobacteria</taxon>
        <taxon>Hyphomicrobiales</taxon>
        <taxon>Rhizobiaceae</taxon>
        <taxon>Rhizobium/Agrobacterium group</taxon>
        <taxon>Pararhizobium</taxon>
    </lineage>
</organism>
<evidence type="ECO:0000313" key="3">
    <source>
        <dbReference type="EMBL" id="OJF96920.1"/>
    </source>
</evidence>
<gene>
    <name evidence="3" type="ORF">AX760_03460</name>
</gene>
<dbReference type="Pfam" id="PF13387">
    <property type="entry name" value="Lnb_N"/>
    <property type="match status" value="1"/>
</dbReference>
<dbReference type="Proteomes" id="UP000182661">
    <property type="component" value="Unassembled WGS sequence"/>
</dbReference>